<organism evidence="5 6">
    <name type="scientific">Trichococcus patagoniensis</name>
    <dbReference type="NCBI Taxonomy" id="382641"/>
    <lineage>
        <taxon>Bacteria</taxon>
        <taxon>Bacillati</taxon>
        <taxon>Bacillota</taxon>
        <taxon>Bacilli</taxon>
        <taxon>Lactobacillales</taxon>
        <taxon>Carnobacteriaceae</taxon>
        <taxon>Trichococcus</taxon>
    </lineage>
</organism>
<evidence type="ECO:0000256" key="1">
    <source>
        <dbReference type="ARBA" id="ARBA00022801"/>
    </source>
</evidence>
<evidence type="ECO:0000313" key="6">
    <source>
        <dbReference type="Proteomes" id="UP000244161"/>
    </source>
</evidence>
<sequence length="513" mass="58328">MTKIPEIRNENGFPTLYVKGEPFFSLAGELHNSSTSDLKYMEENVWPNLKPLNMNSVVAPIYWELIEPVEGEFDFTLLDGLINQAREQKMHLILIWFGLWKNAESMYTPKWMKQDSSKYSRVQTAKGEKLHSISPLCELAVEKDAYAFSKVMKHIKETDQEHSTVIMVQVENEIGLLGTDRDYSPLANELISKEIPKDLADNLNLVGTWDEAFGKDANESFMAYHYASAVEKITSAGKYEYPIPYFTNAWLKQYPWYPGSYPSGGPVKEVHKIWKAIAPSLFTLAPDIYVPYVPQVLDEYAYEGNPLLVPEVRKDAVTSSYCLYAFTKHNAIGYSPFGIEELVLPPESINKPPMDVMLALNIDPSAFDIEGSKNYLAKTYSIIENIKPLLMEYRGTGRVHSYVKKHETDFGAFINLTNYDLVVSYAPRMDKKPVASGAIFELEENKFLLVGMMSKLSFRAKPGENYKVEVIKFEEGDLKDGKFIAGRVLNGDEKMSVSFDAMPSCYIIELFKY</sequence>
<comment type="caution">
    <text evidence="5">The sequence shown here is derived from an EMBL/GenBank/DDBJ whole genome shotgun (WGS) entry which is preliminary data.</text>
</comment>
<dbReference type="RefSeq" id="WP_108032983.1">
    <property type="nucleotide sequence ID" value="NZ_QAOM01000012.1"/>
</dbReference>
<dbReference type="Proteomes" id="UP000244161">
    <property type="component" value="Unassembled WGS sequence"/>
</dbReference>
<dbReference type="GO" id="GO:0005975">
    <property type="term" value="P:carbohydrate metabolic process"/>
    <property type="evidence" value="ECO:0007669"/>
    <property type="project" value="InterPro"/>
</dbReference>
<dbReference type="Pfam" id="PF18120">
    <property type="entry name" value="DUF5597"/>
    <property type="match status" value="1"/>
</dbReference>
<proteinExistence type="predicted"/>
<dbReference type="Pfam" id="PF02449">
    <property type="entry name" value="Glyco_hydro_42"/>
    <property type="match status" value="1"/>
</dbReference>
<dbReference type="AlphaFoldDB" id="A0A2T5IIY6"/>
<dbReference type="InterPro" id="IPR017853">
    <property type="entry name" value="GH"/>
</dbReference>
<evidence type="ECO:0000259" key="4">
    <source>
        <dbReference type="Pfam" id="PF18120"/>
    </source>
</evidence>
<dbReference type="GO" id="GO:0004565">
    <property type="term" value="F:beta-galactosidase activity"/>
    <property type="evidence" value="ECO:0007669"/>
    <property type="project" value="InterPro"/>
</dbReference>
<evidence type="ECO:0000256" key="2">
    <source>
        <dbReference type="ARBA" id="ARBA00023295"/>
    </source>
</evidence>
<protein>
    <submittedName>
        <fullName evidence="5">Beta-galactosidase-like protein</fullName>
    </submittedName>
</protein>
<dbReference type="GO" id="GO:0009341">
    <property type="term" value="C:beta-galactosidase complex"/>
    <property type="evidence" value="ECO:0007669"/>
    <property type="project" value="InterPro"/>
</dbReference>
<dbReference type="InterPro" id="IPR013529">
    <property type="entry name" value="Glyco_hydro_42_N"/>
</dbReference>
<gene>
    <name evidence="5" type="ORF">C8U37_11247</name>
</gene>
<feature type="domain" description="DUF5597" evidence="4">
    <location>
        <begin position="376"/>
        <end position="494"/>
    </location>
</feature>
<evidence type="ECO:0000313" key="5">
    <source>
        <dbReference type="EMBL" id="PTQ83778.1"/>
    </source>
</evidence>
<dbReference type="SUPFAM" id="SSF51445">
    <property type="entry name" value="(Trans)glycosidases"/>
    <property type="match status" value="1"/>
</dbReference>
<feature type="domain" description="Glycoside hydrolase family 42 N-terminal" evidence="3">
    <location>
        <begin position="55"/>
        <end position="190"/>
    </location>
</feature>
<dbReference type="OrthoDB" id="9800974at2"/>
<reference evidence="5 6" key="1">
    <citation type="submission" date="2018-04" db="EMBL/GenBank/DDBJ databases">
        <title>Genomic Encyclopedia of Archaeal and Bacterial Type Strains, Phase II (KMG-II): from individual species to whole genera.</title>
        <authorList>
            <person name="Goeker M."/>
        </authorList>
    </citation>
    <scope>NUCLEOTIDE SEQUENCE [LARGE SCALE GENOMIC DNA]</scope>
    <source>
        <strain evidence="5 6">DSM 18806</strain>
    </source>
</reference>
<accession>A0A2T5IIY6</accession>
<keyword evidence="2" id="KW-0326">Glycosidase</keyword>
<dbReference type="Gene3D" id="2.60.220.20">
    <property type="entry name" value="putative beta-Galactosidase from caulobacter crescentus"/>
    <property type="match status" value="1"/>
</dbReference>
<name>A0A2T5IIY6_9LACT</name>
<keyword evidence="6" id="KW-1185">Reference proteome</keyword>
<dbReference type="Gene3D" id="3.20.20.80">
    <property type="entry name" value="Glycosidases"/>
    <property type="match status" value="1"/>
</dbReference>
<evidence type="ECO:0000259" key="3">
    <source>
        <dbReference type="Pfam" id="PF02449"/>
    </source>
</evidence>
<dbReference type="EMBL" id="QAOM01000012">
    <property type="protein sequence ID" value="PTQ83778.1"/>
    <property type="molecule type" value="Genomic_DNA"/>
</dbReference>
<dbReference type="InterPro" id="IPR040719">
    <property type="entry name" value="DUF5597"/>
</dbReference>
<keyword evidence="1" id="KW-0378">Hydrolase</keyword>